<dbReference type="STRING" id="41875.K8EDS1"/>
<name>K8EDS1_9CHLO</name>
<keyword evidence="2" id="KW-0813">Transport</keyword>
<evidence type="ECO:0000256" key="6">
    <source>
        <dbReference type="ARBA" id="ARBA00022989"/>
    </source>
</evidence>
<dbReference type="Pfam" id="PF00005">
    <property type="entry name" value="ABC_tran"/>
    <property type="match status" value="1"/>
</dbReference>
<evidence type="ECO:0000256" key="8">
    <source>
        <dbReference type="SAM" id="Phobius"/>
    </source>
</evidence>
<evidence type="ECO:0000256" key="2">
    <source>
        <dbReference type="ARBA" id="ARBA00022448"/>
    </source>
</evidence>
<dbReference type="GO" id="GO:0016887">
    <property type="term" value="F:ATP hydrolysis activity"/>
    <property type="evidence" value="ECO:0007669"/>
    <property type="project" value="InterPro"/>
</dbReference>
<dbReference type="InterPro" id="IPR017871">
    <property type="entry name" value="ABC_transporter-like_CS"/>
</dbReference>
<dbReference type="KEGG" id="bpg:Bathy04g03610"/>
<dbReference type="eggNOG" id="KOG0060">
    <property type="taxonomic scope" value="Eukaryota"/>
</dbReference>
<dbReference type="InterPro" id="IPR036640">
    <property type="entry name" value="ABC1_TM_sf"/>
</dbReference>
<dbReference type="Proteomes" id="UP000198341">
    <property type="component" value="Chromosome 4"/>
</dbReference>
<sequence length="657" mass="74613">MVASLTEKNNNNNNKSLKPTISRAFRIAKLYYGKHSTRKKTARLLALTCVLACALTTGLSVVFSYAQRDMSTALSNKDQDGFYNAIQRYIYVVVIAAPLFALYDYVKSLSALHWRKYMTEKMMTMYCEHDNYYSLKFNNSVIATANQNNEGSGDVQKEATVTTLDNPDQRIGEDVRGFVHSMTTLTLAIVHKIFSMSAFFAVLYQISPKLLFFCFAYSMIGTYVTTAVFGGKLMHLHFEILKKEANMRFFLVRLREHAESIALYRGAKRELKTLLRTLQQVIKIQKEKIVWNRHLDLFTNAYEFATFCLPYLIIAPLYFKGEVEFGVVTQSSYAFRTIQNALNIIVNRLDQLSGLAAESERIEHFLILLERHERDAEEKNGEKSNVIERSFLDDSREASNLLLSLQNVSVSTPSREMNRGQLLWTNLNVDIVRNESVVITGPSGCGKSSLLRVLAGLWKNGSGKILVSRFSSFFFLPQVPFMPVGSLRSQLTFPKGVLDVDENEEDDNANALSKKNRMKINDALVEENAHLQNLLDSVGLGDLASRMGDTFDDDSIEWTDVLSVGEQQRIAFARLLYQKPKPTIVFLDEATSALDEVSEKKMYELLAAEKYTVVSVGHRSSLMQFHSQRLRFVSGDEKKSQEETHSHRIGKFILEDI</sequence>
<evidence type="ECO:0000256" key="3">
    <source>
        <dbReference type="ARBA" id="ARBA00022692"/>
    </source>
</evidence>
<evidence type="ECO:0000256" key="1">
    <source>
        <dbReference type="ARBA" id="ARBA00008575"/>
    </source>
</evidence>
<dbReference type="InterPro" id="IPR003439">
    <property type="entry name" value="ABC_transporter-like_ATP-bd"/>
</dbReference>
<dbReference type="Gene3D" id="1.20.1560.10">
    <property type="entry name" value="ABC transporter type 1, transmembrane domain"/>
    <property type="match status" value="1"/>
</dbReference>
<dbReference type="InterPro" id="IPR027417">
    <property type="entry name" value="P-loop_NTPase"/>
</dbReference>
<dbReference type="InterPro" id="IPR011527">
    <property type="entry name" value="ABC1_TM_dom"/>
</dbReference>
<accession>K8EDS1</accession>
<feature type="domain" description="ABC transporter" evidence="9">
    <location>
        <begin position="403"/>
        <end position="657"/>
    </location>
</feature>
<evidence type="ECO:0000256" key="4">
    <source>
        <dbReference type="ARBA" id="ARBA00022741"/>
    </source>
</evidence>
<dbReference type="PROSITE" id="PS00211">
    <property type="entry name" value="ABC_TRANSPORTER_1"/>
    <property type="match status" value="1"/>
</dbReference>
<dbReference type="SMART" id="SM00382">
    <property type="entry name" value="AAA"/>
    <property type="match status" value="1"/>
</dbReference>
<evidence type="ECO:0000259" key="9">
    <source>
        <dbReference type="PROSITE" id="PS50893"/>
    </source>
</evidence>
<dbReference type="GO" id="GO:0016020">
    <property type="term" value="C:membrane"/>
    <property type="evidence" value="ECO:0007669"/>
    <property type="project" value="InterPro"/>
</dbReference>
<feature type="transmembrane region" description="Helical" evidence="8">
    <location>
        <begin position="210"/>
        <end position="233"/>
    </location>
</feature>
<dbReference type="PROSITE" id="PS50893">
    <property type="entry name" value="ABC_TRANSPORTER_2"/>
    <property type="match status" value="1"/>
</dbReference>
<dbReference type="GO" id="GO:0005524">
    <property type="term" value="F:ATP binding"/>
    <property type="evidence" value="ECO:0007669"/>
    <property type="project" value="UniProtKB-KW"/>
</dbReference>
<dbReference type="GeneID" id="19016387"/>
<dbReference type="PANTHER" id="PTHR11384">
    <property type="entry name" value="ATP-BINDING CASSETTE, SUB-FAMILY D MEMBER"/>
    <property type="match status" value="1"/>
</dbReference>
<dbReference type="EMBL" id="FO082275">
    <property type="protein sequence ID" value="CCO16139.1"/>
    <property type="molecule type" value="Genomic_DNA"/>
</dbReference>
<dbReference type="Pfam" id="PF06472">
    <property type="entry name" value="ABC_membrane_2"/>
    <property type="match status" value="1"/>
</dbReference>
<dbReference type="SUPFAM" id="SSF52540">
    <property type="entry name" value="P-loop containing nucleoside triphosphate hydrolases"/>
    <property type="match status" value="1"/>
</dbReference>
<proteinExistence type="inferred from homology"/>
<comment type="similarity">
    <text evidence="1">Belongs to the ABC transporter superfamily. ABCD family. Peroxisomal fatty acyl CoA transporter (TC 3.A.1.203) subfamily.</text>
</comment>
<evidence type="ECO:0000313" key="11">
    <source>
        <dbReference type="EMBL" id="CCO16139.1"/>
    </source>
</evidence>
<feature type="transmembrane region" description="Helical" evidence="8">
    <location>
        <begin position="86"/>
        <end position="106"/>
    </location>
</feature>
<reference evidence="11 12" key="1">
    <citation type="submission" date="2011-10" db="EMBL/GenBank/DDBJ databases">
        <authorList>
            <person name="Genoscope - CEA"/>
        </authorList>
    </citation>
    <scope>NUCLEOTIDE SEQUENCE [LARGE SCALE GENOMIC DNA]</scope>
    <source>
        <strain evidence="11 12">RCC 1105</strain>
    </source>
</reference>
<feature type="transmembrane region" description="Helical" evidence="8">
    <location>
        <begin position="44"/>
        <end position="66"/>
    </location>
</feature>
<evidence type="ECO:0000259" key="10">
    <source>
        <dbReference type="PROSITE" id="PS50929"/>
    </source>
</evidence>
<keyword evidence="6 8" id="KW-1133">Transmembrane helix</keyword>
<evidence type="ECO:0000256" key="7">
    <source>
        <dbReference type="ARBA" id="ARBA00023136"/>
    </source>
</evidence>
<dbReference type="InterPro" id="IPR003593">
    <property type="entry name" value="AAA+_ATPase"/>
</dbReference>
<organism evidence="11 12">
    <name type="scientific">Bathycoccus prasinos</name>
    <dbReference type="NCBI Taxonomy" id="41875"/>
    <lineage>
        <taxon>Eukaryota</taxon>
        <taxon>Viridiplantae</taxon>
        <taxon>Chlorophyta</taxon>
        <taxon>Mamiellophyceae</taxon>
        <taxon>Mamiellales</taxon>
        <taxon>Bathycoccaceae</taxon>
        <taxon>Bathycoccus</taxon>
    </lineage>
</organism>
<dbReference type="PANTHER" id="PTHR11384:SF55">
    <property type="entry name" value="ATP-BINDING CASSETTE TRANSPORTER"/>
    <property type="match status" value="1"/>
</dbReference>
<dbReference type="OrthoDB" id="422637at2759"/>
<feature type="transmembrane region" description="Helical" evidence="8">
    <location>
        <begin position="185"/>
        <end position="204"/>
    </location>
</feature>
<dbReference type="PROSITE" id="PS50929">
    <property type="entry name" value="ABC_TM1F"/>
    <property type="match status" value="1"/>
</dbReference>
<evidence type="ECO:0000256" key="5">
    <source>
        <dbReference type="ARBA" id="ARBA00022840"/>
    </source>
</evidence>
<dbReference type="Gene3D" id="3.40.50.300">
    <property type="entry name" value="P-loop containing nucleotide triphosphate hydrolases"/>
    <property type="match status" value="1"/>
</dbReference>
<keyword evidence="5 11" id="KW-0067">ATP-binding</keyword>
<dbReference type="SUPFAM" id="SSF90123">
    <property type="entry name" value="ABC transporter transmembrane region"/>
    <property type="match status" value="1"/>
</dbReference>
<keyword evidence="3 8" id="KW-0812">Transmembrane</keyword>
<keyword evidence="4" id="KW-0547">Nucleotide-binding</keyword>
<dbReference type="RefSeq" id="XP_007513614.1">
    <property type="nucleotide sequence ID" value="XM_007513552.1"/>
</dbReference>
<dbReference type="InterPro" id="IPR050835">
    <property type="entry name" value="ABC_transporter_sub-D"/>
</dbReference>
<dbReference type="CDD" id="cd03223">
    <property type="entry name" value="ABCD_peroxisomal_ALDP"/>
    <property type="match status" value="1"/>
</dbReference>
<dbReference type="AlphaFoldDB" id="K8EDS1"/>
<feature type="domain" description="ABC transmembrane type-1" evidence="10">
    <location>
        <begin position="47"/>
        <end position="354"/>
    </location>
</feature>
<keyword evidence="7 8" id="KW-0472">Membrane</keyword>
<dbReference type="GO" id="GO:0140359">
    <property type="term" value="F:ABC-type transporter activity"/>
    <property type="evidence" value="ECO:0007669"/>
    <property type="project" value="InterPro"/>
</dbReference>
<keyword evidence="12" id="KW-1185">Reference proteome</keyword>
<gene>
    <name evidence="11" type="ORF">Bathy04g03610</name>
</gene>
<evidence type="ECO:0000313" key="12">
    <source>
        <dbReference type="Proteomes" id="UP000198341"/>
    </source>
</evidence>
<protein>
    <submittedName>
        <fullName evidence="11">ABC transporter ATP-binding protein</fullName>
    </submittedName>
</protein>